<keyword evidence="5" id="KW-1185">Reference proteome</keyword>
<feature type="transmembrane region" description="Helical" evidence="3">
    <location>
        <begin position="401"/>
        <end position="420"/>
    </location>
</feature>
<gene>
    <name evidence="4" type="ORF">MF646_13880</name>
</gene>
<dbReference type="PANTHER" id="PTHR48109">
    <property type="entry name" value="DIHYDROOROTATE DEHYDROGENASE (QUINONE), MITOCHONDRIAL-RELATED"/>
    <property type="match status" value="1"/>
</dbReference>
<feature type="transmembrane region" description="Helical" evidence="3">
    <location>
        <begin position="552"/>
        <end position="574"/>
    </location>
</feature>
<comment type="pathway">
    <text evidence="2">Pyrimidine metabolism; UMP biosynthesis via de novo pathway.</text>
</comment>
<keyword evidence="3" id="KW-0472">Membrane</keyword>
<evidence type="ECO:0000256" key="1">
    <source>
        <dbReference type="ARBA" id="ARBA00001917"/>
    </source>
</evidence>
<dbReference type="AlphaFoldDB" id="A0A9X2CUL6"/>
<dbReference type="GO" id="GO:0006207">
    <property type="term" value="P:'de novo' pyrimidine nucleobase biosynthetic process"/>
    <property type="evidence" value="ECO:0007669"/>
    <property type="project" value="TreeGrafter"/>
</dbReference>
<dbReference type="SUPFAM" id="SSF51395">
    <property type="entry name" value="FMN-linked oxidoreductases"/>
    <property type="match status" value="1"/>
</dbReference>
<evidence type="ECO:0000256" key="2">
    <source>
        <dbReference type="ARBA" id="ARBA00004725"/>
    </source>
</evidence>
<comment type="cofactor">
    <cofactor evidence="1">
        <name>FMN</name>
        <dbReference type="ChEBI" id="CHEBI:58210"/>
    </cofactor>
</comment>
<evidence type="ECO:0000313" key="4">
    <source>
        <dbReference type="EMBL" id="MCL7748214.1"/>
    </source>
</evidence>
<dbReference type="InterPro" id="IPR050074">
    <property type="entry name" value="DHO_dehydrogenase"/>
</dbReference>
<protein>
    <submittedName>
        <fullName evidence="4">Dihydroorotate dehydrogenase</fullName>
    </submittedName>
</protein>
<dbReference type="GO" id="GO:0009220">
    <property type="term" value="P:pyrimidine ribonucleotide biosynthetic process"/>
    <property type="evidence" value="ECO:0007669"/>
    <property type="project" value="TreeGrafter"/>
</dbReference>
<dbReference type="RefSeq" id="WP_250097106.1">
    <property type="nucleotide sequence ID" value="NZ_JAKRYL010000014.1"/>
</dbReference>
<dbReference type="GO" id="GO:0005886">
    <property type="term" value="C:plasma membrane"/>
    <property type="evidence" value="ECO:0007669"/>
    <property type="project" value="TreeGrafter"/>
</dbReference>
<dbReference type="Proteomes" id="UP001139150">
    <property type="component" value="Unassembled WGS sequence"/>
</dbReference>
<feature type="transmembrane region" description="Helical" evidence="3">
    <location>
        <begin position="370"/>
        <end position="389"/>
    </location>
</feature>
<feature type="transmembrane region" description="Helical" evidence="3">
    <location>
        <begin position="313"/>
        <end position="338"/>
    </location>
</feature>
<reference evidence="4" key="1">
    <citation type="submission" date="2022-02" db="EMBL/GenBank/DDBJ databases">
        <title>Halalkalibacter sp. nov. isolated from Lonar Lake, India.</title>
        <authorList>
            <person name="Joshi A."/>
            <person name="Thite S."/>
            <person name="Lodha T."/>
        </authorList>
    </citation>
    <scope>NUCLEOTIDE SEQUENCE</scope>
    <source>
        <strain evidence="4">MEB205</strain>
    </source>
</reference>
<comment type="caution">
    <text evidence="4">The sequence shown here is derived from an EMBL/GenBank/DDBJ whole genome shotgun (WGS) entry which is preliminary data.</text>
</comment>
<keyword evidence="3" id="KW-0812">Transmembrane</keyword>
<feature type="transmembrane region" description="Helical" evidence="3">
    <location>
        <begin position="464"/>
        <end position="489"/>
    </location>
</feature>
<keyword evidence="3" id="KW-1133">Transmembrane helix</keyword>
<evidence type="ECO:0000256" key="3">
    <source>
        <dbReference type="SAM" id="Phobius"/>
    </source>
</evidence>
<name>A0A9X2CUL6_9BACI</name>
<dbReference type="EMBL" id="JAKRYL010000014">
    <property type="protein sequence ID" value="MCL7748214.1"/>
    <property type="molecule type" value="Genomic_DNA"/>
</dbReference>
<feature type="transmembrane region" description="Helical" evidence="3">
    <location>
        <begin position="426"/>
        <end position="443"/>
    </location>
</feature>
<accession>A0A9X2CUL6</accession>
<dbReference type="GO" id="GO:0004152">
    <property type="term" value="F:dihydroorotate dehydrogenase activity"/>
    <property type="evidence" value="ECO:0007669"/>
    <property type="project" value="TreeGrafter"/>
</dbReference>
<dbReference type="InterPro" id="IPR013785">
    <property type="entry name" value="Aldolase_TIM"/>
</dbReference>
<feature type="transmembrane region" description="Helical" evidence="3">
    <location>
        <begin position="580"/>
        <end position="603"/>
    </location>
</feature>
<proteinExistence type="predicted"/>
<evidence type="ECO:0000313" key="5">
    <source>
        <dbReference type="Proteomes" id="UP001139150"/>
    </source>
</evidence>
<organism evidence="4 5">
    <name type="scientific">Halalkalibacter alkaliphilus</name>
    <dbReference type="NCBI Taxonomy" id="2917993"/>
    <lineage>
        <taxon>Bacteria</taxon>
        <taxon>Bacillati</taxon>
        <taxon>Bacillota</taxon>
        <taxon>Bacilli</taxon>
        <taxon>Bacillales</taxon>
        <taxon>Bacillaceae</taxon>
        <taxon>Halalkalibacter</taxon>
    </lineage>
</organism>
<dbReference type="PANTHER" id="PTHR48109:SF4">
    <property type="entry name" value="DIHYDROOROTATE DEHYDROGENASE (QUINONE), MITOCHONDRIAL"/>
    <property type="match status" value="1"/>
</dbReference>
<feature type="transmembrane region" description="Helical" evidence="3">
    <location>
        <begin position="524"/>
        <end position="545"/>
    </location>
</feature>
<sequence>MPDWSYHVLFKPVLSKLPAKISREFIHKTMNRIATTPGGKQVIHFLGREESSHLLKKNILQIELENSIGLSCRIDPNLSGTQAFANLGFGFIEVGPVGKMSIPSQKNPIIHHLEQRIDFSESTPTLSVEQAITKLRKHNVNKPIFIRITENDQHLEEITERLAPFTDGFVIDMTNHSLIDTDIRTLSVSHATSKPTLLAIGENQVEDLPLHEIEQNFSGVVLEEGNQKENEETLSSHVKTLKFLREHHFSLPIITVGGIVQPRDALKLLHAGADMLLLSHGYVFAGPGLPKRIKEAQLDEINVAPVSYQGWEWYWLFGLFIMIGGLFALILSMTTIILPYDEYFLGMPRESIYYFNERILFFMAHDRMTLAGTMISGGIIYMFLARYGIRNGMLWAKQATDIAAIIGFLGIFLFIGYGYFDWLHMLFWLVLLPFYCIGYFQTNRLRGTPSSSNRDNDHHWKNSLYGQFCFVILGFSFVLGSIIISYIGITSVFVQTDLLYLCMPADMLQSFNEKLIPVIAHDRAGFGSALLSVGLLVLMVALWGYHQGSRWVWWMLLIGGVPAFASGISVHFAIGYTTFIHLLPAYFALVIYLIGLSLSYRFFHSKREFN</sequence>
<dbReference type="Gene3D" id="3.20.20.70">
    <property type="entry name" value="Aldolase class I"/>
    <property type="match status" value="2"/>
</dbReference>